<keyword evidence="1" id="KW-0645">Protease</keyword>
<evidence type="ECO:0000256" key="1">
    <source>
        <dbReference type="ARBA" id="ARBA00022670"/>
    </source>
</evidence>
<dbReference type="GO" id="GO:0006508">
    <property type="term" value="P:proteolysis"/>
    <property type="evidence" value="ECO:0007669"/>
    <property type="project" value="UniProtKB-KW"/>
</dbReference>
<evidence type="ECO:0000256" key="2">
    <source>
        <dbReference type="ARBA" id="ARBA00022723"/>
    </source>
</evidence>
<dbReference type="GO" id="GO:0008237">
    <property type="term" value="F:metallopeptidase activity"/>
    <property type="evidence" value="ECO:0007669"/>
    <property type="project" value="UniProtKB-KW"/>
</dbReference>
<dbReference type="InterPro" id="IPR025657">
    <property type="entry name" value="RadC_JAB"/>
</dbReference>
<sequence length="225" mass="24960">MTETPHYAGHRQRLRQRLMRDPRSLADYEILELVLASVLPRRDTKPLAKALIERFGSLGAALAAQPEELAECKGVGQGVVAHWHLLQEMQARLAEGNLGQADQLSTVEAVARAGMARIGNKRTEEFWVALLDSSNRVIEWDRVSAGTVDRVDAYPREILALALKRQARSVILVHNHPGGDPTPSEEDRLLTLGVARVAETLEILVRDHVVVADSGYYSFHEHGLL</sequence>
<dbReference type="Gene3D" id="1.10.150.20">
    <property type="entry name" value="5' to 3' exonuclease, C-terminal subdomain"/>
    <property type="match status" value="1"/>
</dbReference>
<dbReference type="OrthoDB" id="9804482at2"/>
<organism evidence="8 9">
    <name type="scientific">Pseudodesulfovibrio senegalensis</name>
    <dbReference type="NCBI Taxonomy" id="1721087"/>
    <lineage>
        <taxon>Bacteria</taxon>
        <taxon>Pseudomonadati</taxon>
        <taxon>Thermodesulfobacteriota</taxon>
        <taxon>Desulfovibrionia</taxon>
        <taxon>Desulfovibrionales</taxon>
        <taxon>Desulfovibrionaceae</taxon>
    </lineage>
</organism>
<dbReference type="PANTHER" id="PTHR30471">
    <property type="entry name" value="DNA REPAIR PROTEIN RADC"/>
    <property type="match status" value="1"/>
</dbReference>
<keyword evidence="2" id="KW-0479">Metal-binding</keyword>
<dbReference type="GO" id="GO:0046872">
    <property type="term" value="F:metal ion binding"/>
    <property type="evidence" value="ECO:0007669"/>
    <property type="project" value="UniProtKB-KW"/>
</dbReference>
<evidence type="ECO:0000256" key="6">
    <source>
        <dbReference type="RuleBase" id="RU003797"/>
    </source>
</evidence>
<dbReference type="NCBIfam" id="NF000642">
    <property type="entry name" value="PRK00024.1"/>
    <property type="match status" value="1"/>
</dbReference>
<evidence type="ECO:0000313" key="9">
    <source>
        <dbReference type="Proteomes" id="UP000438699"/>
    </source>
</evidence>
<dbReference type="RefSeq" id="WP_151149217.1">
    <property type="nucleotide sequence ID" value="NZ_WAIE01000001.1"/>
</dbReference>
<proteinExistence type="inferred from homology"/>
<dbReference type="SUPFAM" id="SSF47781">
    <property type="entry name" value="RuvA domain 2-like"/>
    <property type="match status" value="1"/>
</dbReference>
<dbReference type="PANTHER" id="PTHR30471:SF3">
    <property type="entry name" value="UPF0758 PROTEIN YEES-RELATED"/>
    <property type="match status" value="1"/>
</dbReference>
<keyword evidence="4" id="KW-0862">Zinc</keyword>
<comment type="similarity">
    <text evidence="6">Belongs to the UPF0758 family.</text>
</comment>
<dbReference type="AlphaFoldDB" id="A0A6N6N526"/>
<evidence type="ECO:0000313" key="8">
    <source>
        <dbReference type="EMBL" id="KAB1442993.1"/>
    </source>
</evidence>
<dbReference type="InterPro" id="IPR010994">
    <property type="entry name" value="RuvA_2-like"/>
</dbReference>
<dbReference type="Gene3D" id="3.40.140.10">
    <property type="entry name" value="Cytidine Deaminase, domain 2"/>
    <property type="match status" value="1"/>
</dbReference>
<name>A0A6N6N526_9BACT</name>
<comment type="caution">
    <text evidence="8">The sequence shown here is derived from an EMBL/GenBank/DDBJ whole genome shotgun (WGS) entry which is preliminary data.</text>
</comment>
<feature type="domain" description="MPN" evidence="7">
    <location>
        <begin position="103"/>
        <end position="225"/>
    </location>
</feature>
<evidence type="ECO:0000256" key="3">
    <source>
        <dbReference type="ARBA" id="ARBA00022801"/>
    </source>
</evidence>
<reference evidence="8 9" key="1">
    <citation type="journal article" date="2017" name="Int. J. Syst. Evol. Microbiol.">
        <title>Desulfovibrio senegalensis sp. nov., a mesophilic sulfate reducer isolated from marine sediment.</title>
        <authorList>
            <person name="Thioye A."/>
            <person name="Gam Z.B.A."/>
            <person name="Mbengue M."/>
            <person name="Cayol J.L."/>
            <person name="Joseph-Bartoli M."/>
            <person name="Toure-Kane C."/>
            <person name="Labat M."/>
        </authorList>
    </citation>
    <scope>NUCLEOTIDE SEQUENCE [LARGE SCALE GENOMIC DNA]</scope>
    <source>
        <strain evidence="8 9">DSM 101509</strain>
    </source>
</reference>
<dbReference type="Pfam" id="PF04002">
    <property type="entry name" value="RadC"/>
    <property type="match status" value="1"/>
</dbReference>
<dbReference type="InterPro" id="IPR001405">
    <property type="entry name" value="UPF0758"/>
</dbReference>
<gene>
    <name evidence="8" type="primary">radC</name>
    <name evidence="8" type="ORF">F8A88_01620</name>
</gene>
<keyword evidence="5" id="KW-0482">Metalloprotease</keyword>
<dbReference type="Proteomes" id="UP000438699">
    <property type="component" value="Unassembled WGS sequence"/>
</dbReference>
<keyword evidence="3" id="KW-0378">Hydrolase</keyword>
<keyword evidence="9" id="KW-1185">Reference proteome</keyword>
<protein>
    <submittedName>
        <fullName evidence="8">DNA repair protein RadC</fullName>
    </submittedName>
</protein>
<evidence type="ECO:0000256" key="4">
    <source>
        <dbReference type="ARBA" id="ARBA00022833"/>
    </source>
</evidence>
<evidence type="ECO:0000256" key="5">
    <source>
        <dbReference type="ARBA" id="ARBA00023049"/>
    </source>
</evidence>
<dbReference type="NCBIfam" id="TIGR00608">
    <property type="entry name" value="radc"/>
    <property type="match status" value="1"/>
</dbReference>
<evidence type="ECO:0000259" key="7">
    <source>
        <dbReference type="PROSITE" id="PS50249"/>
    </source>
</evidence>
<dbReference type="PROSITE" id="PS50249">
    <property type="entry name" value="MPN"/>
    <property type="match status" value="1"/>
</dbReference>
<dbReference type="CDD" id="cd08071">
    <property type="entry name" value="MPN_DUF2466"/>
    <property type="match status" value="1"/>
</dbReference>
<dbReference type="EMBL" id="WAIE01000001">
    <property type="protein sequence ID" value="KAB1442993.1"/>
    <property type="molecule type" value="Genomic_DNA"/>
</dbReference>
<dbReference type="InterPro" id="IPR037518">
    <property type="entry name" value="MPN"/>
</dbReference>
<dbReference type="SUPFAM" id="SSF102712">
    <property type="entry name" value="JAB1/MPN domain"/>
    <property type="match status" value="1"/>
</dbReference>
<accession>A0A6N6N526</accession>